<keyword evidence="5 7" id="KW-0472">Membrane</keyword>
<dbReference type="InterPro" id="IPR023996">
    <property type="entry name" value="TonB-dep_OMP_SusC/RagA"/>
</dbReference>
<comment type="caution">
    <text evidence="9">The sequence shown here is derived from an EMBL/GenBank/DDBJ whole genome shotgun (WGS) entry which is preliminary data.</text>
</comment>
<evidence type="ECO:0000313" key="10">
    <source>
        <dbReference type="Proteomes" id="UP000020938"/>
    </source>
</evidence>
<evidence type="ECO:0000256" key="7">
    <source>
        <dbReference type="PROSITE-ProRule" id="PRU01360"/>
    </source>
</evidence>
<keyword evidence="6 7" id="KW-0998">Cell outer membrane</keyword>
<dbReference type="RefSeq" id="WP_005796774.1">
    <property type="nucleotide sequence ID" value="NZ_JGDS01000031.1"/>
</dbReference>
<evidence type="ECO:0000259" key="8">
    <source>
        <dbReference type="Pfam" id="PF07715"/>
    </source>
</evidence>
<gene>
    <name evidence="9" type="ORF">M123_0287</name>
</gene>
<dbReference type="EMBL" id="JGDS01000031">
    <property type="protein sequence ID" value="EXZ75335.1"/>
    <property type="molecule type" value="Genomic_DNA"/>
</dbReference>
<dbReference type="SUPFAM" id="SSF49464">
    <property type="entry name" value="Carboxypeptidase regulatory domain-like"/>
    <property type="match status" value="1"/>
</dbReference>
<proteinExistence type="inferred from homology"/>
<dbReference type="SUPFAM" id="SSF56935">
    <property type="entry name" value="Porins"/>
    <property type="match status" value="1"/>
</dbReference>
<evidence type="ECO:0000256" key="1">
    <source>
        <dbReference type="ARBA" id="ARBA00004571"/>
    </source>
</evidence>
<organism evidence="9 10">
    <name type="scientific">Bacteroides fragilis str. 3976T8</name>
    <dbReference type="NCBI Taxonomy" id="1339314"/>
    <lineage>
        <taxon>Bacteria</taxon>
        <taxon>Pseudomonadati</taxon>
        <taxon>Bacteroidota</taxon>
        <taxon>Bacteroidia</taxon>
        <taxon>Bacteroidales</taxon>
        <taxon>Bacteroidaceae</taxon>
        <taxon>Bacteroides</taxon>
    </lineage>
</organism>
<dbReference type="InterPro" id="IPR037066">
    <property type="entry name" value="Plug_dom_sf"/>
</dbReference>
<name>A0A016AV78_BACFG</name>
<dbReference type="FunFam" id="2.170.130.10:FF:000003">
    <property type="entry name" value="SusC/RagA family TonB-linked outer membrane protein"/>
    <property type="match status" value="1"/>
</dbReference>
<evidence type="ECO:0000256" key="3">
    <source>
        <dbReference type="ARBA" id="ARBA00022452"/>
    </source>
</evidence>
<dbReference type="Proteomes" id="UP000020938">
    <property type="component" value="Unassembled WGS sequence"/>
</dbReference>
<evidence type="ECO:0000256" key="4">
    <source>
        <dbReference type="ARBA" id="ARBA00022692"/>
    </source>
</evidence>
<evidence type="ECO:0000256" key="6">
    <source>
        <dbReference type="ARBA" id="ARBA00023237"/>
    </source>
</evidence>
<comment type="subcellular location">
    <subcellularLocation>
        <location evidence="1 7">Cell outer membrane</location>
        <topology evidence="1 7">Multi-pass membrane protein</topology>
    </subcellularLocation>
</comment>
<dbReference type="InterPro" id="IPR036942">
    <property type="entry name" value="Beta-barrel_TonB_sf"/>
</dbReference>
<dbReference type="Gene3D" id="3.55.50.30">
    <property type="match status" value="1"/>
</dbReference>
<dbReference type="PATRIC" id="fig|1339314.3.peg.542"/>
<comment type="similarity">
    <text evidence="7">Belongs to the TonB-dependent receptor family.</text>
</comment>
<dbReference type="Gene3D" id="2.40.170.20">
    <property type="entry name" value="TonB-dependent receptor, beta-barrel domain"/>
    <property type="match status" value="1"/>
</dbReference>
<dbReference type="PROSITE" id="PS52016">
    <property type="entry name" value="TONB_DEPENDENT_REC_3"/>
    <property type="match status" value="1"/>
</dbReference>
<accession>A0A016AV78</accession>
<keyword evidence="4 7" id="KW-0812">Transmembrane</keyword>
<evidence type="ECO:0000313" key="9">
    <source>
        <dbReference type="EMBL" id="EXZ75335.1"/>
    </source>
</evidence>
<dbReference type="Gene3D" id="2.60.40.1120">
    <property type="entry name" value="Carboxypeptidase-like, regulatory domain"/>
    <property type="match status" value="1"/>
</dbReference>
<dbReference type="Pfam" id="PF07715">
    <property type="entry name" value="Plug"/>
    <property type="match status" value="1"/>
</dbReference>
<reference evidence="9 10" key="1">
    <citation type="submission" date="2014-02" db="EMBL/GenBank/DDBJ databases">
        <authorList>
            <person name="Sears C."/>
            <person name="Carroll K."/>
            <person name="Sack B.R."/>
            <person name="Qadri F."/>
            <person name="Myers L.L."/>
            <person name="Chung G.-T."/>
            <person name="Escheverria P."/>
            <person name="Fraser C.M."/>
            <person name="Sadzewicz L."/>
            <person name="Shefchek K.A."/>
            <person name="Tallon L."/>
            <person name="Das S.P."/>
            <person name="Daugherty S."/>
            <person name="Mongodin E.F."/>
        </authorList>
    </citation>
    <scope>NUCLEOTIDE SEQUENCE [LARGE SCALE GENOMIC DNA]</scope>
    <source>
        <strain evidence="9 10">3976T8</strain>
    </source>
</reference>
<dbReference type="Pfam" id="PF13715">
    <property type="entry name" value="CarbopepD_reg_2"/>
    <property type="match status" value="1"/>
</dbReference>
<evidence type="ECO:0000256" key="5">
    <source>
        <dbReference type="ARBA" id="ARBA00023136"/>
    </source>
</evidence>
<dbReference type="InterPro" id="IPR039426">
    <property type="entry name" value="TonB-dep_rcpt-like"/>
</dbReference>
<evidence type="ECO:0000256" key="2">
    <source>
        <dbReference type="ARBA" id="ARBA00022448"/>
    </source>
</evidence>
<feature type="domain" description="TonB-dependent receptor plug" evidence="8">
    <location>
        <begin position="222"/>
        <end position="330"/>
    </location>
</feature>
<protein>
    <submittedName>
        <fullName evidence="9">TonB-linked outer membrane, SusC/RagA family protein</fullName>
    </submittedName>
</protein>
<dbReference type="NCBIfam" id="TIGR04056">
    <property type="entry name" value="OMP_RagA_SusC"/>
    <property type="match status" value="1"/>
</dbReference>
<dbReference type="AlphaFoldDB" id="A0A016AV78"/>
<dbReference type="NCBIfam" id="TIGR04057">
    <property type="entry name" value="SusC_RagA_signa"/>
    <property type="match status" value="1"/>
</dbReference>
<keyword evidence="2 7" id="KW-0813">Transport</keyword>
<dbReference type="InterPro" id="IPR008969">
    <property type="entry name" value="CarboxyPept-like_regulatory"/>
</dbReference>
<dbReference type="InterPro" id="IPR023997">
    <property type="entry name" value="TonB-dep_OMP_SusC/RagA_CS"/>
</dbReference>
<dbReference type="GO" id="GO:0009279">
    <property type="term" value="C:cell outer membrane"/>
    <property type="evidence" value="ECO:0007669"/>
    <property type="project" value="UniProtKB-SubCell"/>
</dbReference>
<keyword evidence="3 7" id="KW-1134">Transmembrane beta strand</keyword>
<dbReference type="InterPro" id="IPR012910">
    <property type="entry name" value="Plug_dom"/>
</dbReference>
<dbReference type="Gene3D" id="2.170.130.10">
    <property type="entry name" value="TonB-dependent receptor, plug domain"/>
    <property type="match status" value="1"/>
</dbReference>
<sequence>MKKKAIPCHKAGRITSFFLLISIFLLIPSITTPVYAVETYTQQTVFTLHATNKTVKEVFEYIEKNSEFVVLYSKDLLPVLQKKVSVSIDKQNVESILNILSKEAGLKYNINDRQITITKVTAEAPQQEKKIKITGQVLDENGEGIPGANIVIKGNSTLGTVTNVEGNFTLMAPENSTLVASFIGYTPVEIPLKGKKIVVFKLVPDAQSLEEVVVVGFGTQKKASVVGAVQSIKPAELRVPSSNLSTSFAGRIAGVISMQRTGEPGADGANFWIRGAATFSGTTDPLIFIDGVEVSAGDMNAIPSEAIENFSILKDASATALYGARGANGVILITTRTGKDLEKARINVRIDNTFTAPTRTLKLADAVTAMKLRNEAILTRNPDGTPAFSDDKIQGTLEGRNQYVYPNVDWFDYMFKDYSMNQSANLNVMGGTKKVDYFISASINNDNGMLKKDPNNTFDNNIQNLRYSFQSNVGAWLTSSTKVNVRINSQIVNYNGPSTSMDDLYKYVMEAPSMYFAPVYPNINREDHTIFGNKSGGPIGSGGFSIYRNPYASMVQGSSKQSAYTINTAFELEQKLDFLTKGLNFKALVSFKNWSKTTVNRSFSPYFYELQNPQEQEDGSYLYDYNSISKGRTALETSTSTTGDRLMNLQATLNYQRMFGDKHDVGAMLVYLQREYNLNNPDNNYYNTLPERNQGLAGRVTYAYDGRYLAEFNFGYNGSENFEKGSRYGFFPSLAVGYLISNEKFFEPLTKVISNLKIRASYGLVGNADIGSNRFPYLTKVDLGGAGFVFGDQWQTSSNGATITTYGAEKVTWEIGKKYNVGFDLGLFNKLSLNVDFFREDRKDIFLRRNTIPAESGITGDLRPYGNLGKVRNQGVDMSLDYNHAVSKDFMISAKGTFTYAKNQYMEIDEPDYEYAYMSQVGRPLNQYKGYIALGLFKDQEEIDNSPKQILTGVVQPGDIKYADLNNDGKIDGNDQTYIGNPELPQISYGLGVSIQYKKWDASIFFQGVGKRSIMLSDIHPFGGESYGVMQFVADNHWTEANPNPEAMYPRLTNGKNNNNNPNSTYWLRDGSYIRLKNVELGYSYKFLRAYISGQNLLTFSKFKLWDPELYTSNGLKYPTQIMGSIGLQFTF</sequence>